<evidence type="ECO:0000313" key="1">
    <source>
        <dbReference type="EMBL" id="VVC25304.1"/>
    </source>
</evidence>
<evidence type="ECO:0000313" key="2">
    <source>
        <dbReference type="Proteomes" id="UP000325440"/>
    </source>
</evidence>
<dbReference type="EMBL" id="CABPRJ010000011">
    <property type="protein sequence ID" value="VVC25304.1"/>
    <property type="molecule type" value="Genomic_DNA"/>
</dbReference>
<organism evidence="1 2">
    <name type="scientific">Cinara cedri</name>
    <dbReference type="NCBI Taxonomy" id="506608"/>
    <lineage>
        <taxon>Eukaryota</taxon>
        <taxon>Metazoa</taxon>
        <taxon>Ecdysozoa</taxon>
        <taxon>Arthropoda</taxon>
        <taxon>Hexapoda</taxon>
        <taxon>Insecta</taxon>
        <taxon>Pterygota</taxon>
        <taxon>Neoptera</taxon>
        <taxon>Paraneoptera</taxon>
        <taxon>Hemiptera</taxon>
        <taxon>Sternorrhyncha</taxon>
        <taxon>Aphidomorpha</taxon>
        <taxon>Aphidoidea</taxon>
        <taxon>Aphididae</taxon>
        <taxon>Lachninae</taxon>
        <taxon>Cinara</taxon>
    </lineage>
</organism>
<sequence>MSVETGAGMANEDKEFGQLDQNKSFKPVLYSFRVPPQNRDSSKFALQLPFATLFDNLIAVLWSVYGKDPTIRSGINQVQWALEYMKCMKLDYSYPESIRSIIYVLEKQLMELYAQVGEKLYQSKKQELDKNTKDENEHTSQNLEEKKAAIPCVSFNEKDIMDKLKNMNLSIDPKTGEAKNIKELNSLGRRKTIVGDEKCKIAPKSSETYLIGKLQKILSNTMEEETKTNVEEIIKNLKVQKPGLPDGAKSVTAS</sequence>
<dbReference type="Proteomes" id="UP000325440">
    <property type="component" value="Unassembled WGS sequence"/>
</dbReference>
<dbReference type="AlphaFoldDB" id="A0A5E4M5Y3"/>
<keyword evidence="2" id="KW-1185">Reference proteome</keyword>
<gene>
    <name evidence="1" type="ORF">CINCED_3A012407</name>
</gene>
<proteinExistence type="predicted"/>
<reference evidence="1 2" key="1">
    <citation type="submission" date="2019-08" db="EMBL/GenBank/DDBJ databases">
        <authorList>
            <person name="Alioto T."/>
            <person name="Alioto T."/>
            <person name="Gomez Garrido J."/>
        </authorList>
    </citation>
    <scope>NUCLEOTIDE SEQUENCE [LARGE SCALE GENOMIC DNA]</scope>
</reference>
<accession>A0A5E4M5Y3</accession>
<protein>
    <submittedName>
        <fullName evidence="1">Uncharacterized protein</fullName>
    </submittedName>
</protein>
<name>A0A5E4M5Y3_9HEMI</name>
<dbReference type="OrthoDB" id="6578444at2759"/>